<comment type="subcellular location">
    <subcellularLocation>
        <location evidence="1">Cell inner membrane</location>
        <topology evidence="1">Multi-pass membrane protein</topology>
    </subcellularLocation>
</comment>
<feature type="transmembrane region" description="Helical" evidence="13">
    <location>
        <begin position="218"/>
        <end position="240"/>
    </location>
</feature>
<evidence type="ECO:0000256" key="5">
    <source>
        <dbReference type="ARBA" id="ARBA00022519"/>
    </source>
</evidence>
<dbReference type="PANTHER" id="PTHR43531">
    <property type="entry name" value="PROTEIN ICFG"/>
    <property type="match status" value="1"/>
</dbReference>
<dbReference type="Proteomes" id="UP000559809">
    <property type="component" value="Unassembled WGS sequence"/>
</dbReference>
<protein>
    <submittedName>
        <fullName evidence="16">Tar ligand binding domain-containing protein</fullName>
    </submittedName>
</protein>
<evidence type="ECO:0000256" key="7">
    <source>
        <dbReference type="ARBA" id="ARBA00022989"/>
    </source>
</evidence>
<keyword evidence="6 13" id="KW-0812">Transmembrane</keyword>
<dbReference type="InterPro" id="IPR003660">
    <property type="entry name" value="HAMP_dom"/>
</dbReference>
<dbReference type="InterPro" id="IPR003122">
    <property type="entry name" value="Tar_rcpt_lig-bd"/>
</dbReference>
<keyword evidence="8 13" id="KW-0472">Membrane</keyword>
<dbReference type="GO" id="GO:0005886">
    <property type="term" value="C:plasma membrane"/>
    <property type="evidence" value="ECO:0007669"/>
    <property type="project" value="UniProtKB-SubCell"/>
</dbReference>
<feature type="domain" description="Methyl-accepting transducer" evidence="14">
    <location>
        <begin position="299"/>
        <end position="528"/>
    </location>
</feature>
<dbReference type="CDD" id="cd06225">
    <property type="entry name" value="HAMP"/>
    <property type="match status" value="1"/>
</dbReference>
<dbReference type="PANTHER" id="PTHR43531:SF14">
    <property type="entry name" value="METHYL-ACCEPTING CHEMOTAXIS PROTEIN I-RELATED"/>
    <property type="match status" value="1"/>
</dbReference>
<dbReference type="PRINTS" id="PR00260">
    <property type="entry name" value="CHEMTRNSDUCR"/>
</dbReference>
<dbReference type="Gene3D" id="1.10.287.950">
    <property type="entry name" value="Methyl-accepting chemotaxis protein"/>
    <property type="match status" value="1"/>
</dbReference>
<dbReference type="FunFam" id="1.10.287.950:FF:000001">
    <property type="entry name" value="Methyl-accepting chemotaxis sensory transducer"/>
    <property type="match status" value="1"/>
</dbReference>
<dbReference type="PROSITE" id="PS50885">
    <property type="entry name" value="HAMP"/>
    <property type="match status" value="1"/>
</dbReference>
<evidence type="ECO:0000256" key="9">
    <source>
        <dbReference type="ARBA" id="ARBA00023224"/>
    </source>
</evidence>
<gene>
    <name evidence="16" type="ORF">H0A72_02770</name>
</gene>
<accession>A0A853FR20</accession>
<dbReference type="PROSITE" id="PS50111">
    <property type="entry name" value="CHEMOTAXIS_TRANSDUC_2"/>
    <property type="match status" value="1"/>
</dbReference>
<organism evidence="16 17">
    <name type="scientific">Parapusillimonas granuli</name>
    <dbReference type="NCBI Taxonomy" id="380911"/>
    <lineage>
        <taxon>Bacteria</taxon>
        <taxon>Pseudomonadati</taxon>
        <taxon>Pseudomonadota</taxon>
        <taxon>Betaproteobacteria</taxon>
        <taxon>Burkholderiales</taxon>
        <taxon>Alcaligenaceae</taxon>
        <taxon>Parapusillimonas</taxon>
    </lineage>
</organism>
<feature type="domain" description="HAMP" evidence="15">
    <location>
        <begin position="242"/>
        <end position="294"/>
    </location>
</feature>
<evidence type="ECO:0000313" key="17">
    <source>
        <dbReference type="Proteomes" id="UP000559809"/>
    </source>
</evidence>
<dbReference type="AlphaFoldDB" id="A0A853FR20"/>
<feature type="coiled-coil region" evidence="12">
    <location>
        <begin position="106"/>
        <end position="133"/>
    </location>
</feature>
<keyword evidence="3" id="KW-0488">Methylation</keyword>
<dbReference type="SUPFAM" id="SSF58104">
    <property type="entry name" value="Methyl-accepting chemotaxis protein (MCP) signaling domain"/>
    <property type="match status" value="1"/>
</dbReference>
<keyword evidence="4" id="KW-0145">Chemotaxis</keyword>
<dbReference type="CDD" id="cd11386">
    <property type="entry name" value="MCP_signal"/>
    <property type="match status" value="1"/>
</dbReference>
<evidence type="ECO:0000256" key="12">
    <source>
        <dbReference type="SAM" id="Coils"/>
    </source>
</evidence>
<evidence type="ECO:0000259" key="14">
    <source>
        <dbReference type="PROSITE" id="PS50111"/>
    </source>
</evidence>
<dbReference type="SUPFAM" id="SSF47170">
    <property type="entry name" value="Aspartate receptor, ligand-binding domain"/>
    <property type="match status" value="1"/>
</dbReference>
<evidence type="ECO:0000256" key="6">
    <source>
        <dbReference type="ARBA" id="ARBA00022692"/>
    </source>
</evidence>
<dbReference type="CDD" id="cd19407">
    <property type="entry name" value="Tar_Tsr_sensor"/>
    <property type="match status" value="1"/>
</dbReference>
<comment type="caution">
    <text evidence="16">The sequence shown here is derived from an EMBL/GenBank/DDBJ whole genome shotgun (WGS) entry which is preliminary data.</text>
</comment>
<comment type="similarity">
    <text evidence="10">Belongs to the methyl-accepting chemotaxis (MCP) protein family.</text>
</comment>
<evidence type="ECO:0000256" key="10">
    <source>
        <dbReference type="ARBA" id="ARBA00029447"/>
    </source>
</evidence>
<dbReference type="GO" id="GO:0004888">
    <property type="term" value="F:transmembrane signaling receptor activity"/>
    <property type="evidence" value="ECO:0007669"/>
    <property type="project" value="InterPro"/>
</dbReference>
<evidence type="ECO:0000256" key="4">
    <source>
        <dbReference type="ARBA" id="ARBA00022500"/>
    </source>
</evidence>
<dbReference type="Pfam" id="PF00672">
    <property type="entry name" value="HAMP"/>
    <property type="match status" value="1"/>
</dbReference>
<dbReference type="InterPro" id="IPR035440">
    <property type="entry name" value="4HB_MCP_dom_sf"/>
</dbReference>
<dbReference type="RefSeq" id="WP_180153548.1">
    <property type="nucleotide sequence ID" value="NZ_JACCEM010000002.1"/>
</dbReference>
<proteinExistence type="inferred from homology"/>
<evidence type="ECO:0000313" key="16">
    <source>
        <dbReference type="EMBL" id="NYT48225.1"/>
    </source>
</evidence>
<keyword evidence="17" id="KW-1185">Reference proteome</keyword>
<dbReference type="InterPro" id="IPR051310">
    <property type="entry name" value="MCP_chemotaxis"/>
</dbReference>
<dbReference type="GO" id="GO:0006935">
    <property type="term" value="P:chemotaxis"/>
    <property type="evidence" value="ECO:0007669"/>
    <property type="project" value="UniProtKB-KW"/>
</dbReference>
<evidence type="ECO:0000256" key="2">
    <source>
        <dbReference type="ARBA" id="ARBA00022475"/>
    </source>
</evidence>
<keyword evidence="7 13" id="KW-1133">Transmembrane helix</keyword>
<dbReference type="Pfam" id="PF00015">
    <property type="entry name" value="MCPsignal"/>
    <property type="match status" value="1"/>
</dbReference>
<evidence type="ECO:0000256" key="8">
    <source>
        <dbReference type="ARBA" id="ARBA00023136"/>
    </source>
</evidence>
<reference evidence="16 17" key="1">
    <citation type="submission" date="2020-07" db="EMBL/GenBank/DDBJ databases">
        <title>Taxonomic revisions and descriptions of new bacterial species based on genomic comparisons in the high-G+C-content subgroup of the family Alcaligenaceae.</title>
        <authorList>
            <person name="Szabo A."/>
            <person name="Felfoldi T."/>
        </authorList>
    </citation>
    <scope>NUCLEOTIDE SEQUENCE [LARGE SCALE GENOMIC DNA]</scope>
    <source>
        <strain evidence="16 17">LMG 24012</strain>
    </source>
</reference>
<dbReference type="SMART" id="SM00283">
    <property type="entry name" value="MA"/>
    <property type="match status" value="1"/>
</dbReference>
<keyword evidence="5" id="KW-0997">Cell inner membrane</keyword>
<evidence type="ECO:0000256" key="11">
    <source>
        <dbReference type="PROSITE-ProRule" id="PRU00284"/>
    </source>
</evidence>
<name>A0A853FR20_9BURK</name>
<evidence type="ECO:0000256" key="1">
    <source>
        <dbReference type="ARBA" id="ARBA00004429"/>
    </source>
</evidence>
<dbReference type="GO" id="GO:0007165">
    <property type="term" value="P:signal transduction"/>
    <property type="evidence" value="ECO:0007669"/>
    <property type="project" value="UniProtKB-KW"/>
</dbReference>
<dbReference type="EMBL" id="JACCEM010000002">
    <property type="protein sequence ID" value="NYT48225.1"/>
    <property type="molecule type" value="Genomic_DNA"/>
</dbReference>
<keyword evidence="2" id="KW-1003">Cell membrane</keyword>
<dbReference type="Pfam" id="PF02203">
    <property type="entry name" value="TarH"/>
    <property type="match status" value="1"/>
</dbReference>
<dbReference type="InterPro" id="IPR004089">
    <property type="entry name" value="MCPsignal_dom"/>
</dbReference>
<evidence type="ECO:0000259" key="15">
    <source>
        <dbReference type="PROSITE" id="PS50885"/>
    </source>
</evidence>
<evidence type="ECO:0000256" key="13">
    <source>
        <dbReference type="SAM" id="Phobius"/>
    </source>
</evidence>
<sequence length="573" mass="61678">MSTSKKSSSHDKKKTRIRRGFRMADAKVSTTLMLVLAMFMVLIVAVGAMGAWFLSSNLDQVNAMARQNKRAQQVYQLGMHMMDARVSLLVAARYQQEAAAAGSGTSEAARTMLASAKDKLEQVKNEYDEFRKEPPQSPEARRLATRIISSYRPYIDDGIEPMVQALETNDYTTFYFVNNEFGIARAAAFQEGIEAFAAYIDRVQAGFYDEAEKSFHTAAIAIGVAVIAGFLLMILMRIVFGRVVVRRLVEAGTHFDRIANGDLTQRVDMQSRNEIGVLYDALRRMQESLTRTVSVVRDGVEEINLGSREIFLGNTDLSSRTEQQAAALQQTAASMEELASTVRQNTDNATEADSLAKSASEVALRGGKAVSEVVSTMQEISTSSGKMAEIVGVIDGIAFQTNILALNAAVEAARAGEQGKGFAVVAGEVRSLAQRSAQAAKEIKVLIEESQRKVQAGAKQAGEAGEIMREVVGSVQGVTTIMGEISSASHEQSEGIDQVNRAVTEMDGVVQQNAALVEEAAAAAGSLQEQAKRLADAVSVFKINANEVIDMPAKSMEVAGPRGGVGALEGSYS</sequence>
<dbReference type="Gene3D" id="1.20.120.30">
    <property type="entry name" value="Aspartate receptor, ligand-binding domain"/>
    <property type="match status" value="1"/>
</dbReference>
<keyword evidence="12" id="KW-0175">Coiled coil</keyword>
<evidence type="ECO:0000256" key="3">
    <source>
        <dbReference type="ARBA" id="ARBA00022481"/>
    </source>
</evidence>
<dbReference type="SMART" id="SM00304">
    <property type="entry name" value="HAMP"/>
    <property type="match status" value="1"/>
</dbReference>
<dbReference type="InterPro" id="IPR004090">
    <property type="entry name" value="Chemotax_Me-accpt_rcpt"/>
</dbReference>
<keyword evidence="9 11" id="KW-0807">Transducer</keyword>